<reference evidence="1 2" key="1">
    <citation type="submission" date="2016-10" db="EMBL/GenBank/DDBJ databases">
        <title>Rhodobacter sp. LPB0142, isolated from sea water.</title>
        <authorList>
            <person name="Kim E."/>
            <person name="Yi H."/>
        </authorList>
    </citation>
    <scope>NUCLEOTIDE SEQUENCE [LARGE SCALE GENOMIC DNA]</scope>
    <source>
        <strain evidence="1 2">LPB0142</strain>
    </source>
</reference>
<evidence type="ECO:0000313" key="1">
    <source>
        <dbReference type="EMBL" id="AOZ68596.1"/>
    </source>
</evidence>
<sequence length="83" mass="9637">MTRIEAVRHLIIKYPQASHWMAVRFPEDRVLKDRLNCMNSMFRALVEGPKLRASQIAREIDALKTRAGFKSATDEHVKLVRFA</sequence>
<dbReference type="Proteomes" id="UP000176562">
    <property type="component" value="Chromosome"/>
</dbReference>
<keyword evidence="2" id="KW-1185">Reference proteome</keyword>
<dbReference type="STRING" id="1850250.LPB142_04075"/>
<gene>
    <name evidence="1" type="ORF">LPB142_04075</name>
</gene>
<protein>
    <submittedName>
        <fullName evidence="1">Uncharacterized protein</fullName>
    </submittedName>
</protein>
<dbReference type="RefSeq" id="WP_071165597.1">
    <property type="nucleotide sequence ID" value="NZ_CP017781.1"/>
</dbReference>
<proteinExistence type="predicted"/>
<name>A0A1D9M9Q4_9RHOB</name>
<evidence type="ECO:0000313" key="2">
    <source>
        <dbReference type="Proteomes" id="UP000176562"/>
    </source>
</evidence>
<accession>A0A1D9M9Q4</accession>
<organism evidence="1 2">
    <name type="scientific">Rhodobacter xanthinilyticus</name>
    <dbReference type="NCBI Taxonomy" id="1850250"/>
    <lineage>
        <taxon>Bacteria</taxon>
        <taxon>Pseudomonadati</taxon>
        <taxon>Pseudomonadota</taxon>
        <taxon>Alphaproteobacteria</taxon>
        <taxon>Rhodobacterales</taxon>
        <taxon>Rhodobacter group</taxon>
        <taxon>Rhodobacter</taxon>
    </lineage>
</organism>
<dbReference type="AlphaFoldDB" id="A0A1D9M9Q4"/>
<dbReference type="KEGG" id="rhp:LPB142_04075"/>
<dbReference type="EMBL" id="CP017781">
    <property type="protein sequence ID" value="AOZ68596.1"/>
    <property type="molecule type" value="Genomic_DNA"/>
</dbReference>